<comment type="caution">
    <text evidence="2">The sequence shown here is derived from an EMBL/GenBank/DDBJ whole genome shotgun (WGS) entry which is preliminary data.</text>
</comment>
<feature type="transmembrane region" description="Helical" evidence="1">
    <location>
        <begin position="195"/>
        <end position="213"/>
    </location>
</feature>
<keyword evidence="1" id="KW-1133">Transmembrane helix</keyword>
<keyword evidence="3" id="KW-1185">Reference proteome</keyword>
<gene>
    <name evidence="2" type="ORF">DZC73_06010</name>
</gene>
<feature type="transmembrane region" description="Helical" evidence="1">
    <location>
        <begin position="345"/>
        <end position="363"/>
    </location>
</feature>
<dbReference type="EMBL" id="QUSW01000001">
    <property type="protein sequence ID" value="RQP26555.1"/>
    <property type="molecule type" value="Genomic_DNA"/>
</dbReference>
<feature type="transmembrane region" description="Helical" evidence="1">
    <location>
        <begin position="375"/>
        <end position="396"/>
    </location>
</feature>
<accession>A0A3N7K6Q7</accession>
<evidence type="ECO:0008006" key="4">
    <source>
        <dbReference type="Google" id="ProtNLM"/>
    </source>
</evidence>
<protein>
    <recommendedName>
        <fullName evidence="4">O-antigen ligase domain-containing protein</fullName>
    </recommendedName>
</protein>
<reference evidence="2 3" key="1">
    <citation type="submission" date="2018-08" db="EMBL/GenBank/DDBJ databases">
        <authorList>
            <person name="Khan S.A."/>
            <person name="Jeon C.O."/>
            <person name="Chun B.H."/>
            <person name="Jeong S.E."/>
        </authorList>
    </citation>
    <scope>NUCLEOTIDE SEQUENCE [LARGE SCALE GENOMIC DNA]</scope>
    <source>
        <strain evidence="2 3">S-16</strain>
    </source>
</reference>
<proteinExistence type="predicted"/>
<feature type="transmembrane region" description="Helical" evidence="1">
    <location>
        <begin position="41"/>
        <end position="64"/>
    </location>
</feature>
<reference evidence="2 3" key="2">
    <citation type="submission" date="2018-12" db="EMBL/GenBank/DDBJ databases">
        <title>Rhizobacter gummiphilus sp. nov., a rubber-degrading bacterium isolated from the soil of a botanical garden in Japan.</title>
        <authorList>
            <person name="Shunsuke S.S."/>
        </authorList>
    </citation>
    <scope>NUCLEOTIDE SEQUENCE [LARGE SCALE GENOMIC DNA]</scope>
    <source>
        <strain evidence="2 3">S-16</strain>
    </source>
</reference>
<dbReference type="OrthoDB" id="7054362at2"/>
<name>A0A3N7K6Q7_9BURK</name>
<dbReference type="AlphaFoldDB" id="A0A3N7K6Q7"/>
<feature type="transmembrane region" description="Helical" evidence="1">
    <location>
        <begin position="255"/>
        <end position="277"/>
    </location>
</feature>
<keyword evidence="1" id="KW-0472">Membrane</keyword>
<evidence type="ECO:0000313" key="2">
    <source>
        <dbReference type="EMBL" id="RQP26555.1"/>
    </source>
</evidence>
<evidence type="ECO:0000256" key="1">
    <source>
        <dbReference type="SAM" id="Phobius"/>
    </source>
</evidence>
<feature type="transmembrane region" description="Helical" evidence="1">
    <location>
        <begin position="225"/>
        <end position="249"/>
    </location>
</feature>
<feature type="transmembrane region" description="Helical" evidence="1">
    <location>
        <begin position="133"/>
        <end position="153"/>
    </location>
</feature>
<organism evidence="2 3">
    <name type="scientific">Piscinibacter terrae</name>
    <dbReference type="NCBI Taxonomy" id="2496871"/>
    <lineage>
        <taxon>Bacteria</taxon>
        <taxon>Pseudomonadati</taxon>
        <taxon>Pseudomonadota</taxon>
        <taxon>Betaproteobacteria</taxon>
        <taxon>Burkholderiales</taxon>
        <taxon>Sphaerotilaceae</taxon>
        <taxon>Piscinibacter</taxon>
    </lineage>
</organism>
<evidence type="ECO:0000313" key="3">
    <source>
        <dbReference type="Proteomes" id="UP000267464"/>
    </source>
</evidence>
<feature type="transmembrane region" description="Helical" evidence="1">
    <location>
        <begin position="18"/>
        <end position="35"/>
    </location>
</feature>
<feature type="transmembrane region" description="Helical" evidence="1">
    <location>
        <begin position="76"/>
        <end position="95"/>
    </location>
</feature>
<sequence>MSLAVALPSSEAQFTPRFNAIAVAFVFALLALTLLDRFGLAVSATFSVHPTLIAMYGLVAAMTIGNAGRIHPGMGLLYVGVVTVSGMSLVTNASFDYRQVASVGSWLLLAVMYLPFIMVQDAKADSTEAWQRAMRLFVAFMLAIAVAGIAQYFGQYAIHAPWLFDFTPYIPASIRSSGTYNTTNVVGEHIKSNGFFLREASGFSFYMAFALMVETTLAKRKWVMATLALALVLSYSGSGLLALAVAMLFPLGQRTLWRVTAAAVVGCAVVLVFGEALNIQYTLDRIGEFGSDRSSAYCRFIAPGKLVLEQIDSNLWSTLLGHGPGTTQKMFDVCETTYGKLVFEYGLLGMLAFGALIVAAIHRSQVPIRLRVALMLQWLLLGGNLLAPESLLLIFITCAMWPRLTAPDPSTTKGSTAWATTIPH</sequence>
<keyword evidence="1" id="KW-0812">Transmembrane</keyword>
<dbReference type="Proteomes" id="UP000267464">
    <property type="component" value="Unassembled WGS sequence"/>
</dbReference>
<dbReference type="RefSeq" id="WP_124539244.1">
    <property type="nucleotide sequence ID" value="NZ_QUSW01000001.1"/>
</dbReference>
<feature type="transmembrane region" description="Helical" evidence="1">
    <location>
        <begin position="101"/>
        <end position="121"/>
    </location>
</feature>